<dbReference type="Proteomes" id="UP000279833">
    <property type="component" value="Unassembled WGS sequence"/>
</dbReference>
<organism evidence="3">
    <name type="scientific">Schistosoma curassoni</name>
    <dbReference type="NCBI Taxonomy" id="6186"/>
    <lineage>
        <taxon>Eukaryota</taxon>
        <taxon>Metazoa</taxon>
        <taxon>Spiralia</taxon>
        <taxon>Lophotrochozoa</taxon>
        <taxon>Platyhelminthes</taxon>
        <taxon>Trematoda</taxon>
        <taxon>Digenea</taxon>
        <taxon>Strigeidida</taxon>
        <taxon>Schistosomatoidea</taxon>
        <taxon>Schistosomatidae</taxon>
        <taxon>Schistosoma</taxon>
    </lineage>
</organism>
<dbReference type="EMBL" id="UZAK01048469">
    <property type="protein sequence ID" value="VDP77871.1"/>
    <property type="molecule type" value="Genomic_DNA"/>
</dbReference>
<evidence type="ECO:0000313" key="1">
    <source>
        <dbReference type="EMBL" id="VDP77871.1"/>
    </source>
</evidence>
<keyword evidence="2" id="KW-1185">Reference proteome</keyword>
<protein>
    <submittedName>
        <fullName evidence="1 3">Uncharacterized protein</fullName>
    </submittedName>
</protein>
<reference evidence="3" key="1">
    <citation type="submission" date="2016-06" db="UniProtKB">
        <authorList>
            <consortium name="WormBaseParasite"/>
        </authorList>
    </citation>
    <scope>IDENTIFICATION</scope>
</reference>
<gene>
    <name evidence="1" type="ORF">SCUD_LOCUS22153</name>
</gene>
<accession>A0A183L493</accession>
<dbReference type="WBParaSite" id="SCUD_0002215601-mRNA-1">
    <property type="protein sequence ID" value="SCUD_0002215601-mRNA-1"/>
    <property type="gene ID" value="SCUD_0002215601"/>
</dbReference>
<proteinExistence type="predicted"/>
<evidence type="ECO:0000313" key="2">
    <source>
        <dbReference type="Proteomes" id="UP000279833"/>
    </source>
</evidence>
<name>A0A183L493_9TREM</name>
<evidence type="ECO:0000313" key="3">
    <source>
        <dbReference type="WBParaSite" id="SCUD_0002215601-mRNA-1"/>
    </source>
</evidence>
<reference evidence="1 2" key="2">
    <citation type="submission" date="2018-11" db="EMBL/GenBank/DDBJ databases">
        <authorList>
            <consortium name="Pathogen Informatics"/>
        </authorList>
    </citation>
    <scope>NUCLEOTIDE SEQUENCE [LARGE SCALE GENOMIC DNA]</scope>
    <source>
        <strain evidence="1">Dakar</strain>
        <strain evidence="2">Dakar, Senegal</strain>
    </source>
</reference>
<sequence length="67" mass="7793">MQKNKNPEKLITLDANEFPAMQSSCEFYYYFLKKFLFKNSSGHNIKVVAMFISKQSFQVILSPCDGF</sequence>
<dbReference type="AlphaFoldDB" id="A0A183L493"/>